<sequence length="445" mass="51458">MLYLMRSNQLKGLSFYFCFVPHTETVVCKMASGELHDPNDPNEQSVVQQPEPPLEAQASLEPSRDADSEATPVKRMEFRCEFCELTFRRKDSHDRHRYSHTGVLEHPCPKPNCKKAYSNRSHLNRHIRASHCEPLEAQQSTMDCKHTTCRMKFTNKQSMERHYQAKHVLGKPYACEECDERFWRKLQLKRHKFKHTGQYPHKCEHCGQGFVNLKTMRDHRCRRNMQKCADCEKEFKWWTELVAHRRLEHATKHRCTDCSKVFHTKRSLKHHAVRHLPDDAREVFECPHDGCPRFYEHRRNLYFHVRSKHEGVKKFVCPEADCGLVLATQQKLDLHLKLHKSATKSAHRMKPPSKATATKPKEPSKESLTDAVEGGSVPGPSHGNDVVDRPSSDLVDAEDLKLQSAMESTSESELEGSLHVTSILSTNLDTLKRQIDALRSDLSIL</sequence>
<dbReference type="Proteomes" id="UP000075880">
    <property type="component" value="Unassembled WGS sequence"/>
</dbReference>
<keyword evidence="9" id="KW-0539">Nucleus</keyword>
<evidence type="ECO:0000256" key="6">
    <source>
        <dbReference type="ARBA" id="ARBA00023015"/>
    </source>
</evidence>
<evidence type="ECO:0000256" key="4">
    <source>
        <dbReference type="ARBA" id="ARBA00022771"/>
    </source>
</evidence>
<dbReference type="EnsemblMetazoa" id="ENSAATROPT003042">
    <property type="protein sequence ID" value="ENSAATROPP002920"/>
    <property type="gene ID" value="ENSAATROPG002411"/>
</dbReference>
<feature type="domain" description="C2H2-type" evidence="12">
    <location>
        <begin position="106"/>
        <end position="131"/>
    </location>
</feature>
<keyword evidence="3" id="KW-0677">Repeat</keyword>
<dbReference type="AlphaFoldDB" id="A0AAG5CVU1"/>
<evidence type="ECO:0000256" key="3">
    <source>
        <dbReference type="ARBA" id="ARBA00022737"/>
    </source>
</evidence>
<name>A0AAG5CVU1_ANOAO</name>
<evidence type="ECO:0000256" key="1">
    <source>
        <dbReference type="ARBA" id="ARBA00004123"/>
    </source>
</evidence>
<dbReference type="InterPro" id="IPR036236">
    <property type="entry name" value="Znf_C2H2_sf"/>
</dbReference>
<dbReference type="PANTHER" id="PTHR24404:SF114">
    <property type="entry name" value="KLUMPFUSS, ISOFORM B-RELATED"/>
    <property type="match status" value="1"/>
</dbReference>
<keyword evidence="7" id="KW-0238">DNA-binding</keyword>
<organism evidence="13 14">
    <name type="scientific">Anopheles atroparvus</name>
    <name type="common">European mosquito</name>
    <dbReference type="NCBI Taxonomy" id="41427"/>
    <lineage>
        <taxon>Eukaryota</taxon>
        <taxon>Metazoa</taxon>
        <taxon>Ecdysozoa</taxon>
        <taxon>Arthropoda</taxon>
        <taxon>Hexapoda</taxon>
        <taxon>Insecta</taxon>
        <taxon>Pterygota</taxon>
        <taxon>Neoptera</taxon>
        <taxon>Endopterygota</taxon>
        <taxon>Diptera</taxon>
        <taxon>Nematocera</taxon>
        <taxon>Culicoidea</taxon>
        <taxon>Culicidae</taxon>
        <taxon>Anophelinae</taxon>
        <taxon>Anopheles</taxon>
    </lineage>
</organism>
<feature type="domain" description="C2H2-type" evidence="12">
    <location>
        <begin position="173"/>
        <end position="200"/>
    </location>
</feature>
<keyword evidence="8" id="KW-0804">Transcription</keyword>
<dbReference type="GO" id="GO:0008270">
    <property type="term" value="F:zinc ion binding"/>
    <property type="evidence" value="ECO:0007669"/>
    <property type="project" value="UniProtKB-KW"/>
</dbReference>
<accession>A0AAG5CVU1</accession>
<evidence type="ECO:0000313" key="13">
    <source>
        <dbReference type="EnsemblMetazoa" id="ENSAATROPP002920"/>
    </source>
</evidence>
<feature type="domain" description="C2H2-type" evidence="12">
    <location>
        <begin position="253"/>
        <end position="280"/>
    </location>
</feature>
<dbReference type="PANTHER" id="PTHR24404">
    <property type="entry name" value="ZINC FINGER PROTEIN"/>
    <property type="match status" value="1"/>
</dbReference>
<feature type="domain" description="C2H2-type" evidence="12">
    <location>
        <begin position="78"/>
        <end position="105"/>
    </location>
</feature>
<keyword evidence="4 10" id="KW-0863">Zinc-finger</keyword>
<dbReference type="GO" id="GO:0000978">
    <property type="term" value="F:RNA polymerase II cis-regulatory region sequence-specific DNA binding"/>
    <property type="evidence" value="ECO:0007669"/>
    <property type="project" value="TreeGrafter"/>
</dbReference>
<protein>
    <recommendedName>
        <fullName evidence="12">C2H2-type domain-containing protein</fullName>
    </recommendedName>
</protein>
<evidence type="ECO:0000256" key="10">
    <source>
        <dbReference type="PROSITE-ProRule" id="PRU00042"/>
    </source>
</evidence>
<comment type="subcellular location">
    <subcellularLocation>
        <location evidence="1">Nucleus</location>
    </subcellularLocation>
</comment>
<dbReference type="GO" id="GO:0005634">
    <property type="term" value="C:nucleus"/>
    <property type="evidence" value="ECO:0007669"/>
    <property type="project" value="UniProtKB-SubCell"/>
</dbReference>
<feature type="compositionally biased region" description="Basic residues" evidence="11">
    <location>
        <begin position="341"/>
        <end position="351"/>
    </location>
</feature>
<feature type="region of interest" description="Disordered" evidence="11">
    <location>
        <begin position="341"/>
        <end position="391"/>
    </location>
</feature>
<evidence type="ECO:0000256" key="7">
    <source>
        <dbReference type="ARBA" id="ARBA00023125"/>
    </source>
</evidence>
<evidence type="ECO:0000256" key="5">
    <source>
        <dbReference type="ARBA" id="ARBA00022833"/>
    </source>
</evidence>
<keyword evidence="6" id="KW-0805">Transcription regulation</keyword>
<feature type="domain" description="C2H2-type" evidence="12">
    <location>
        <begin position="142"/>
        <end position="172"/>
    </location>
</feature>
<feature type="domain" description="C2H2-type" evidence="12">
    <location>
        <begin position="226"/>
        <end position="254"/>
    </location>
</feature>
<feature type="domain" description="C2H2-type" evidence="12">
    <location>
        <begin position="284"/>
        <end position="314"/>
    </location>
</feature>
<evidence type="ECO:0000256" key="2">
    <source>
        <dbReference type="ARBA" id="ARBA00022723"/>
    </source>
</evidence>
<reference evidence="13" key="1">
    <citation type="submission" date="2024-04" db="UniProtKB">
        <authorList>
            <consortium name="EnsemblMetazoa"/>
        </authorList>
    </citation>
    <scope>IDENTIFICATION</scope>
    <source>
        <strain evidence="13">EBRO</strain>
    </source>
</reference>
<evidence type="ECO:0000313" key="14">
    <source>
        <dbReference type="Proteomes" id="UP000075880"/>
    </source>
</evidence>
<feature type="compositionally biased region" description="Basic and acidic residues" evidence="11">
    <location>
        <begin position="359"/>
        <end position="368"/>
    </location>
</feature>
<dbReference type="FunFam" id="3.30.160.60:FF:001228">
    <property type="entry name" value="Zinc finger protein 236"/>
    <property type="match status" value="1"/>
</dbReference>
<dbReference type="InterPro" id="IPR050589">
    <property type="entry name" value="Ikaros_C2H2-ZF"/>
</dbReference>
<dbReference type="SUPFAM" id="SSF57667">
    <property type="entry name" value="beta-beta-alpha zinc fingers"/>
    <property type="match status" value="5"/>
</dbReference>
<dbReference type="Gene3D" id="3.30.160.60">
    <property type="entry name" value="Classic Zinc Finger"/>
    <property type="match status" value="4"/>
</dbReference>
<feature type="region of interest" description="Disordered" evidence="11">
    <location>
        <begin position="34"/>
        <end position="71"/>
    </location>
</feature>
<evidence type="ECO:0000256" key="11">
    <source>
        <dbReference type="SAM" id="MobiDB-lite"/>
    </source>
</evidence>
<dbReference type="PROSITE" id="PS00028">
    <property type="entry name" value="ZINC_FINGER_C2H2_1"/>
    <property type="match status" value="7"/>
</dbReference>
<dbReference type="InterPro" id="IPR013087">
    <property type="entry name" value="Znf_C2H2_type"/>
</dbReference>
<keyword evidence="14" id="KW-1185">Reference proteome</keyword>
<feature type="compositionally biased region" description="Basic and acidic residues" evidence="11">
    <location>
        <begin position="62"/>
        <end position="71"/>
    </location>
</feature>
<feature type="domain" description="C2H2-type" evidence="12">
    <location>
        <begin position="315"/>
        <end position="344"/>
    </location>
</feature>
<keyword evidence="5" id="KW-0862">Zinc</keyword>
<dbReference type="SMART" id="SM00355">
    <property type="entry name" value="ZnF_C2H2"/>
    <property type="match status" value="9"/>
</dbReference>
<evidence type="ECO:0000256" key="8">
    <source>
        <dbReference type="ARBA" id="ARBA00023163"/>
    </source>
</evidence>
<dbReference type="GO" id="GO:0006357">
    <property type="term" value="P:regulation of transcription by RNA polymerase II"/>
    <property type="evidence" value="ECO:0007669"/>
    <property type="project" value="TreeGrafter"/>
</dbReference>
<dbReference type="PROSITE" id="PS50157">
    <property type="entry name" value="ZINC_FINGER_C2H2_2"/>
    <property type="match status" value="8"/>
</dbReference>
<evidence type="ECO:0000259" key="12">
    <source>
        <dbReference type="PROSITE" id="PS50157"/>
    </source>
</evidence>
<keyword evidence="2" id="KW-0479">Metal-binding</keyword>
<dbReference type="Pfam" id="PF00096">
    <property type="entry name" value="zf-C2H2"/>
    <property type="match status" value="1"/>
</dbReference>
<dbReference type="GO" id="GO:0003700">
    <property type="term" value="F:DNA-binding transcription factor activity"/>
    <property type="evidence" value="ECO:0007669"/>
    <property type="project" value="TreeGrafter"/>
</dbReference>
<proteinExistence type="predicted"/>
<evidence type="ECO:0000256" key="9">
    <source>
        <dbReference type="ARBA" id="ARBA00023242"/>
    </source>
</evidence>